<dbReference type="EMBL" id="FXTI01000010">
    <property type="protein sequence ID" value="SMO86569.1"/>
    <property type="molecule type" value="Genomic_DNA"/>
</dbReference>
<gene>
    <name evidence="1" type="ORF">SAMN06264849_11082</name>
</gene>
<keyword evidence="2" id="KW-1185">Reference proteome</keyword>
<sequence length="37" mass="4412">MEYRGNILVYFVEKFEIIINYGNVSVGAHFYVKEIQK</sequence>
<proteinExistence type="predicted"/>
<evidence type="ECO:0000313" key="2">
    <source>
        <dbReference type="Proteomes" id="UP000315636"/>
    </source>
</evidence>
<reference evidence="1 2" key="1">
    <citation type="submission" date="2017-05" db="EMBL/GenBank/DDBJ databases">
        <authorList>
            <person name="Varghese N."/>
            <person name="Submissions S."/>
        </authorList>
    </citation>
    <scope>NUCLEOTIDE SEQUENCE [LARGE SCALE GENOMIC DNA]</scope>
    <source>
        <strain evidence="1 2">DSM 45474</strain>
    </source>
</reference>
<evidence type="ECO:0000313" key="1">
    <source>
        <dbReference type="EMBL" id="SMO86569.1"/>
    </source>
</evidence>
<dbReference type="Proteomes" id="UP000315636">
    <property type="component" value="Unassembled WGS sequence"/>
</dbReference>
<organism evidence="1 2">
    <name type="scientific">Melghirimyces algeriensis</name>
    <dbReference type="NCBI Taxonomy" id="910412"/>
    <lineage>
        <taxon>Bacteria</taxon>
        <taxon>Bacillati</taxon>
        <taxon>Bacillota</taxon>
        <taxon>Bacilli</taxon>
        <taxon>Bacillales</taxon>
        <taxon>Thermoactinomycetaceae</taxon>
        <taxon>Melghirimyces</taxon>
    </lineage>
</organism>
<dbReference type="AlphaFoldDB" id="A0A521ERL2"/>
<accession>A0A521ERL2</accession>
<name>A0A521ERL2_9BACL</name>
<protein>
    <submittedName>
        <fullName evidence="1">Uncharacterized protein</fullName>
    </submittedName>
</protein>